<protein>
    <submittedName>
        <fullName evidence="2">Uncharacterized protein</fullName>
    </submittedName>
</protein>
<dbReference type="InterPro" id="IPR027417">
    <property type="entry name" value="P-loop_NTPase"/>
</dbReference>
<accession>A0A8T4GIU3</accession>
<reference evidence="2" key="1">
    <citation type="submission" date="2021-03" db="EMBL/GenBank/DDBJ databases">
        <title>Genomic Encyclopedia of Type Strains, Phase IV (KMG-IV): sequencing the most valuable type-strain genomes for metagenomic binning, comparative biology and taxonomic classification.</title>
        <authorList>
            <person name="Goeker M."/>
        </authorList>
    </citation>
    <scope>NUCLEOTIDE SEQUENCE</scope>
    <source>
        <strain evidence="2">DSM 23564</strain>
    </source>
</reference>
<feature type="region of interest" description="Disordered" evidence="1">
    <location>
        <begin position="77"/>
        <end position="101"/>
    </location>
</feature>
<dbReference type="Proteomes" id="UP000823588">
    <property type="component" value="Unassembled WGS sequence"/>
</dbReference>
<sequence length="229" mass="24564">MVCKRVASPLTNTYSLYTGHGLVGTTHAADIETLVNRVIERGLPPYLLREIDLVVFPRQVGRDRYVAQAVEPLSPDEYDALDPAARRSRTGDPRHGGADVVEKGGTAVHYNTVAWREPDGTFRMDGAPTGEGVESGGGGGSGSDSGGVGGGGAGNGRRIHALARLAERTDRDVAAVEDEFAAKHRYVEYLVRDGVNDFDELFEFLADLRADEAATVERAARTRRGGDEP</sequence>
<dbReference type="AlphaFoldDB" id="A0A8T4GIU3"/>
<gene>
    <name evidence="2" type="ORF">J2751_002045</name>
</gene>
<evidence type="ECO:0000256" key="1">
    <source>
        <dbReference type="SAM" id="MobiDB-lite"/>
    </source>
</evidence>
<name>A0A8T4GIU3_9EURY</name>
<evidence type="ECO:0000313" key="2">
    <source>
        <dbReference type="EMBL" id="MBP1923012.1"/>
    </source>
</evidence>
<feature type="compositionally biased region" description="Gly residues" evidence="1">
    <location>
        <begin position="133"/>
        <end position="154"/>
    </location>
</feature>
<dbReference type="Gene3D" id="3.40.50.300">
    <property type="entry name" value="P-loop containing nucleotide triphosphate hydrolases"/>
    <property type="match status" value="1"/>
</dbReference>
<proteinExistence type="predicted"/>
<organism evidence="2 3">
    <name type="scientific">Halorubrum alkaliphilum</name>
    <dbReference type="NCBI Taxonomy" id="261290"/>
    <lineage>
        <taxon>Archaea</taxon>
        <taxon>Methanobacteriati</taxon>
        <taxon>Methanobacteriota</taxon>
        <taxon>Stenosarchaea group</taxon>
        <taxon>Halobacteria</taxon>
        <taxon>Halobacteriales</taxon>
        <taxon>Haloferacaceae</taxon>
        <taxon>Halorubrum</taxon>
    </lineage>
</organism>
<keyword evidence="3" id="KW-1185">Reference proteome</keyword>
<dbReference type="EMBL" id="JAGGKQ010000014">
    <property type="protein sequence ID" value="MBP1923012.1"/>
    <property type="molecule type" value="Genomic_DNA"/>
</dbReference>
<feature type="region of interest" description="Disordered" evidence="1">
    <location>
        <begin position="119"/>
        <end position="154"/>
    </location>
</feature>
<evidence type="ECO:0000313" key="3">
    <source>
        <dbReference type="Proteomes" id="UP000823588"/>
    </source>
</evidence>
<feature type="compositionally biased region" description="Basic and acidic residues" evidence="1">
    <location>
        <begin position="89"/>
        <end position="101"/>
    </location>
</feature>
<comment type="caution">
    <text evidence="2">The sequence shown here is derived from an EMBL/GenBank/DDBJ whole genome shotgun (WGS) entry which is preliminary data.</text>
</comment>